<dbReference type="AlphaFoldDB" id="A0A3N9WXK0"/>
<dbReference type="InterPro" id="IPR046531">
    <property type="entry name" value="DUF6596"/>
</dbReference>
<keyword evidence="3" id="KW-0731">Sigma factor</keyword>
<dbReference type="GO" id="GO:0006352">
    <property type="term" value="P:DNA-templated transcription initiation"/>
    <property type="evidence" value="ECO:0007669"/>
    <property type="project" value="InterPro"/>
</dbReference>
<evidence type="ECO:0000259" key="7">
    <source>
        <dbReference type="Pfam" id="PF08281"/>
    </source>
</evidence>
<name>A0A3N9WXK0_9ACTN</name>
<dbReference type="GO" id="GO:0016987">
    <property type="term" value="F:sigma factor activity"/>
    <property type="evidence" value="ECO:0007669"/>
    <property type="project" value="UniProtKB-KW"/>
</dbReference>
<dbReference type="NCBIfam" id="TIGR02937">
    <property type="entry name" value="sigma70-ECF"/>
    <property type="match status" value="1"/>
</dbReference>
<dbReference type="Pfam" id="PF04542">
    <property type="entry name" value="Sigma70_r2"/>
    <property type="match status" value="1"/>
</dbReference>
<protein>
    <submittedName>
        <fullName evidence="9">RNA polymerase subunit sigma-24</fullName>
    </submittedName>
</protein>
<dbReference type="Proteomes" id="UP000282312">
    <property type="component" value="Unassembled WGS sequence"/>
</dbReference>
<evidence type="ECO:0000256" key="5">
    <source>
        <dbReference type="SAM" id="MobiDB-lite"/>
    </source>
</evidence>
<evidence type="ECO:0000256" key="2">
    <source>
        <dbReference type="ARBA" id="ARBA00023015"/>
    </source>
</evidence>
<feature type="domain" description="RNA polymerase sigma-70 region 2" evidence="6">
    <location>
        <begin position="10"/>
        <end position="76"/>
    </location>
</feature>
<dbReference type="GO" id="GO:0003677">
    <property type="term" value="F:DNA binding"/>
    <property type="evidence" value="ECO:0007669"/>
    <property type="project" value="InterPro"/>
</dbReference>
<evidence type="ECO:0000259" key="8">
    <source>
        <dbReference type="Pfam" id="PF20239"/>
    </source>
</evidence>
<dbReference type="Gene3D" id="1.10.1740.10">
    <property type="match status" value="1"/>
</dbReference>
<dbReference type="PANTHER" id="PTHR47756">
    <property type="entry name" value="BLL6612 PROTEIN-RELATED"/>
    <property type="match status" value="1"/>
</dbReference>
<dbReference type="SUPFAM" id="SSF88946">
    <property type="entry name" value="Sigma2 domain of RNA polymerase sigma factors"/>
    <property type="match status" value="1"/>
</dbReference>
<comment type="similarity">
    <text evidence="1">Belongs to the sigma-70 factor family. ECF subfamily.</text>
</comment>
<dbReference type="InterPro" id="IPR036388">
    <property type="entry name" value="WH-like_DNA-bd_sf"/>
</dbReference>
<dbReference type="InterPro" id="IPR013249">
    <property type="entry name" value="RNA_pol_sigma70_r4_t2"/>
</dbReference>
<dbReference type="SUPFAM" id="SSF88659">
    <property type="entry name" value="Sigma3 and sigma4 domains of RNA polymerase sigma factors"/>
    <property type="match status" value="1"/>
</dbReference>
<evidence type="ECO:0000259" key="6">
    <source>
        <dbReference type="Pfam" id="PF04542"/>
    </source>
</evidence>
<feature type="domain" description="DUF6596" evidence="8">
    <location>
        <begin position="183"/>
        <end position="283"/>
    </location>
</feature>
<keyword evidence="4" id="KW-0804">Transcription</keyword>
<dbReference type="Gene3D" id="1.10.10.10">
    <property type="entry name" value="Winged helix-like DNA-binding domain superfamily/Winged helix DNA-binding domain"/>
    <property type="match status" value="1"/>
</dbReference>
<evidence type="ECO:0000256" key="4">
    <source>
        <dbReference type="ARBA" id="ARBA00023163"/>
    </source>
</evidence>
<evidence type="ECO:0000256" key="3">
    <source>
        <dbReference type="ARBA" id="ARBA00023082"/>
    </source>
</evidence>
<keyword evidence="2" id="KW-0805">Transcription regulation</keyword>
<proteinExistence type="inferred from homology"/>
<feature type="compositionally biased region" description="Basic and acidic residues" evidence="5">
    <location>
        <begin position="80"/>
        <end position="94"/>
    </location>
</feature>
<evidence type="ECO:0000313" key="10">
    <source>
        <dbReference type="Proteomes" id="UP000282312"/>
    </source>
</evidence>
<dbReference type="PANTHER" id="PTHR47756:SF2">
    <property type="entry name" value="BLL6612 PROTEIN"/>
    <property type="match status" value="1"/>
</dbReference>
<dbReference type="InterPro" id="IPR013325">
    <property type="entry name" value="RNA_pol_sigma_r2"/>
</dbReference>
<gene>
    <name evidence="9" type="ORF">DLJ59_26375</name>
</gene>
<dbReference type="Pfam" id="PF08281">
    <property type="entry name" value="Sigma70_r4_2"/>
    <property type="match status" value="1"/>
</dbReference>
<dbReference type="InterPro" id="IPR014284">
    <property type="entry name" value="RNA_pol_sigma-70_dom"/>
</dbReference>
<dbReference type="OrthoDB" id="9780299at2"/>
<dbReference type="EMBL" id="QGSZ01000286">
    <property type="protein sequence ID" value="RQW98766.1"/>
    <property type="molecule type" value="Genomic_DNA"/>
</dbReference>
<dbReference type="Pfam" id="PF20239">
    <property type="entry name" value="DUF6596"/>
    <property type="match status" value="1"/>
</dbReference>
<evidence type="ECO:0000256" key="1">
    <source>
        <dbReference type="ARBA" id="ARBA00010641"/>
    </source>
</evidence>
<organism evidence="9 10">
    <name type="scientific">Micromonospora inaquosa</name>
    <dbReference type="NCBI Taxonomy" id="2203716"/>
    <lineage>
        <taxon>Bacteria</taxon>
        <taxon>Bacillati</taxon>
        <taxon>Actinomycetota</taxon>
        <taxon>Actinomycetes</taxon>
        <taxon>Micromonosporales</taxon>
        <taxon>Micromonosporaceae</taxon>
        <taxon>Micromonospora</taxon>
    </lineage>
</organism>
<comment type="caution">
    <text evidence="9">The sequence shown here is derived from an EMBL/GenBank/DDBJ whole genome shotgun (WGS) entry which is preliminary data.</text>
</comment>
<sequence length="430" mass="46542">MNTDPRTEDLLRELAPQVLGVLSRRFGDFATAEDAVQEALLAAATQWPTEGLPANPRGWLIQVGYRRMIELVRGEQARRRREDLVARRDPDDRQYAPAPDDELTAERDDTLVLLFLCCHPALAPTSAVALTLRAVGGLSTAEIARAFLVPEATMAQRISRAKQRIRTSKLPFRMPEPAERADRLTAVRQVLYLIFTEGHTSTSGPHLRRIDLAAEAIRLTRALHTLLPDDSESAGLLALMLLTEARGPARTGPSGELASLADQDRSRWDATAIAEGIALVTRALPRGPVGPYQVQAAIAALHDEAPSTERTDWPQILALYQVLERLAGSPVVALNRAVATAMVHGPAAGLAALDALAHDPQLTGHHRLAAARAHLYEMAGDQARAVADYRAAAARTSSRPEQLYLTMRAARLAAEPGDGPPAAVEVEVEP</sequence>
<dbReference type="InterPro" id="IPR013324">
    <property type="entry name" value="RNA_pol_sigma_r3/r4-like"/>
</dbReference>
<dbReference type="InterPro" id="IPR007627">
    <property type="entry name" value="RNA_pol_sigma70_r2"/>
</dbReference>
<feature type="domain" description="RNA polymerase sigma factor 70 region 4 type 2" evidence="7">
    <location>
        <begin position="115"/>
        <end position="165"/>
    </location>
</feature>
<dbReference type="RefSeq" id="WP_124775544.1">
    <property type="nucleotide sequence ID" value="NZ_JBEZFR010000003.1"/>
</dbReference>
<feature type="region of interest" description="Disordered" evidence="5">
    <location>
        <begin position="80"/>
        <end position="102"/>
    </location>
</feature>
<reference evidence="9 10" key="1">
    <citation type="submission" date="2018-05" db="EMBL/GenBank/DDBJ databases">
        <title>Micromonospora from Atacama Desert.</title>
        <authorList>
            <person name="Carro L."/>
            <person name="Goodfellow M."/>
            <person name="Klenk H.-P."/>
        </authorList>
    </citation>
    <scope>NUCLEOTIDE SEQUENCE [LARGE SCALE GENOMIC DNA]</scope>
    <source>
        <strain evidence="9 10">LB39</strain>
    </source>
</reference>
<keyword evidence="10" id="KW-1185">Reference proteome</keyword>
<evidence type="ECO:0000313" key="9">
    <source>
        <dbReference type="EMBL" id="RQW98766.1"/>
    </source>
</evidence>
<accession>A0A3N9WXK0</accession>